<dbReference type="RefSeq" id="WP_092784678.1">
    <property type="nucleotide sequence ID" value="NZ_FNAP01000004.1"/>
</dbReference>
<dbReference type="PANTHER" id="PTHR36436">
    <property type="entry name" value="SLL5081 PROTEIN"/>
    <property type="match status" value="1"/>
</dbReference>
<name>A0A1G7B416_9PROT</name>
<dbReference type="Pfam" id="PF09234">
    <property type="entry name" value="DUF1963"/>
    <property type="match status" value="1"/>
</dbReference>
<feature type="region of interest" description="Disordered" evidence="1">
    <location>
        <begin position="1"/>
        <end position="25"/>
    </location>
</feature>
<dbReference type="InterPro" id="IPR035948">
    <property type="entry name" value="YwqG-like_sf"/>
</dbReference>
<evidence type="ECO:0000313" key="3">
    <source>
        <dbReference type="Proteomes" id="UP000199412"/>
    </source>
</evidence>
<proteinExistence type="predicted"/>
<dbReference type="PANTHER" id="PTHR36436:SF6">
    <property type="entry name" value="SLL5081 PROTEIN"/>
    <property type="match status" value="1"/>
</dbReference>
<evidence type="ECO:0000256" key="1">
    <source>
        <dbReference type="SAM" id="MobiDB-lite"/>
    </source>
</evidence>
<dbReference type="Proteomes" id="UP000199412">
    <property type="component" value="Unassembled WGS sequence"/>
</dbReference>
<protein>
    <recommendedName>
        <fullName evidence="4">DUF1963 domain-containing protein</fullName>
    </recommendedName>
</protein>
<dbReference type="STRING" id="69960.SAMN05421720_104223"/>
<dbReference type="SUPFAM" id="SSF103032">
    <property type="entry name" value="Hypothetical protein YwqG"/>
    <property type="match status" value="2"/>
</dbReference>
<keyword evidence="3" id="KW-1185">Reference proteome</keyword>
<organism evidence="2 3">
    <name type="scientific">Rhodospira trueperi</name>
    <dbReference type="NCBI Taxonomy" id="69960"/>
    <lineage>
        <taxon>Bacteria</taxon>
        <taxon>Pseudomonadati</taxon>
        <taxon>Pseudomonadota</taxon>
        <taxon>Alphaproteobacteria</taxon>
        <taxon>Rhodospirillales</taxon>
        <taxon>Rhodospirillaceae</taxon>
        <taxon>Rhodospira</taxon>
    </lineage>
</organism>
<accession>A0A1G7B416</accession>
<evidence type="ECO:0008006" key="4">
    <source>
        <dbReference type="Google" id="ProtNLM"/>
    </source>
</evidence>
<dbReference type="InterPro" id="IPR015315">
    <property type="entry name" value="DUF1963"/>
</dbReference>
<dbReference type="AlphaFoldDB" id="A0A1G7B416"/>
<dbReference type="EMBL" id="FNAP01000004">
    <property type="protein sequence ID" value="SDE21702.1"/>
    <property type="molecule type" value="Genomic_DNA"/>
</dbReference>
<dbReference type="OrthoDB" id="8135222at2"/>
<evidence type="ECO:0000313" key="2">
    <source>
        <dbReference type="EMBL" id="SDE21702.1"/>
    </source>
</evidence>
<reference evidence="2 3" key="1">
    <citation type="submission" date="2016-10" db="EMBL/GenBank/DDBJ databases">
        <authorList>
            <person name="de Groot N.N."/>
        </authorList>
    </citation>
    <scope>NUCLEOTIDE SEQUENCE [LARGE SCALE GENOMIC DNA]</scope>
    <source>
        <strain evidence="2 3">ATCC 700224</strain>
    </source>
</reference>
<sequence length="458" mass="50175">MAIFGRRRCGDGTAADPARGPDPGDALRAELRRRERAAIYLRRVWPLGSEAPGHSHLGGLPSLPPHVPWPRGRSTGQPLHFLAQIDCAEMPSVPTDTPLPPDGLLLFFGDIDEEMLWMDDEPGDRTRVLYVPAPQRVAEKQAVPDDMPDIGHAYQKMGGGHARVGVKTYPAWPVTGHAIRSFPVDPSGRSADLETLALEMFAAELKAHLPPPSKDFSKQIVGAERVMDEETADWARDAEGNVVRKPHLNAPFAEDDAFPWCGAVMSEFATALETECASKIAYESQFLDDRAGARSSEHQAKLSGLQDRLEQIQAFAPVLRSLPDCDRPDPDLSARVIHWILTELNAQEANTALLCAVKRVAQRAVFDADLRAVLPPLALEVVDRWIRPSVGQSEHVMLGYPQAKTNFTTGEGVRLLVLDSDYGTDFMFCDCGVVEFYIDPDDLAARDFSRASANTAGG</sequence>
<gene>
    <name evidence="2" type="ORF">SAMN05421720_104223</name>
</gene>
<dbReference type="Gene3D" id="2.30.320.10">
    <property type="entry name" value="YwqG-like"/>
    <property type="match status" value="2"/>
</dbReference>